<organism evidence="1 2">
    <name type="scientific">Pleurotus cornucopiae</name>
    <name type="common">Cornucopia mushroom</name>
    <dbReference type="NCBI Taxonomy" id="5321"/>
    <lineage>
        <taxon>Eukaryota</taxon>
        <taxon>Fungi</taxon>
        <taxon>Dikarya</taxon>
        <taxon>Basidiomycota</taxon>
        <taxon>Agaricomycotina</taxon>
        <taxon>Agaricomycetes</taxon>
        <taxon>Agaricomycetidae</taxon>
        <taxon>Agaricales</taxon>
        <taxon>Pleurotineae</taxon>
        <taxon>Pleurotaceae</taxon>
        <taxon>Pleurotus</taxon>
    </lineage>
</organism>
<name>A0ACB7JA75_PLECO</name>
<accession>A0ACB7JA75</accession>
<sequence length="833" mass="94320">MAKRRRVYNALEEEADSEGRVDTQNPQARQVKRSGNQRYFIHTDRSPQKKKVPVAIRRTDTESWRPNEDIEELDFDEAANRVGDEVDEVLPRRYAASDNPMGEWLPFKAEYIMEALRLEAQTPEARTDNWRVSDPALRFLYTLFVSIDANFRLKNRLKSTTTPAPGLHTGLAYFVPQKPYNEHILQHVSQDDISSCSGFNAISHADSKSNSGLRSTGVGMCVCARHEMIRPSGVGDLQKGERYCNMDFIVLSAVAAVPLMSLMVIYDIACQWKVNFPKRMEELPPHLHIPESVTLDFAIPKCHCPAHQPICQTPHSLNLKPGAGRTDGEGIERDWSMINPAANSTKEMAPGTRHDTLDDLFGYHNWQKTVNLGESLRRKYFLAVVESRRHKELHEEYTETIGASTAEEWTQMVVQWEADKSKDNPYVSTVNYESEHHIKLKLIEAERVEERGSSVDRPETSVGFLTNALILEESQRRIIIEASGKDLTPLQSTQLQERRLNLMKQIKRLRLSQRTYMPIVESLLKSAPLPQGKESAEATALWLPSSLEPSIRRSGCIEGLAEKEELLRAAQCCDALESIRLNQRAKRHVVVFKKKGAPGQRNGTRARSSFDRLDAKISQAVQKYRAAHSALLKLRGEGPWQREFPYLRDHDICPPPAFDIDGDSNIRSMKDAGSHLGEGFREVPWIWRTAGVVSDDATLNEGLRIEWVKSRARYLRWSEEVLLCKEEMRRVRQGLESRIAVWSSRALPLTSSSSASSNSPDPTMTQGVKAYAESQIGVYKSLLRRFTSLWETPPGRRSRLPALMAPAEDDSRIDESLMSELLLGVAQGEEEVA</sequence>
<protein>
    <submittedName>
        <fullName evidence="1">Uncharacterized protein</fullName>
    </submittedName>
</protein>
<evidence type="ECO:0000313" key="2">
    <source>
        <dbReference type="Proteomes" id="UP000824881"/>
    </source>
</evidence>
<evidence type="ECO:0000313" key="1">
    <source>
        <dbReference type="EMBL" id="KAG9226991.1"/>
    </source>
</evidence>
<gene>
    <name evidence="1" type="ORF">CCMSSC00406_0008963</name>
</gene>
<dbReference type="EMBL" id="WQMT02000002">
    <property type="protein sequence ID" value="KAG9226991.1"/>
    <property type="molecule type" value="Genomic_DNA"/>
</dbReference>
<reference evidence="1 2" key="1">
    <citation type="journal article" date="2021" name="Appl. Environ. Microbiol.">
        <title>Genetic linkage and physical mapping for an oyster mushroom Pleurotus cornucopiae and QTL analysis for the trait cap color.</title>
        <authorList>
            <person name="Zhang Y."/>
            <person name="Gao W."/>
            <person name="Sonnenberg A."/>
            <person name="Chen Q."/>
            <person name="Zhang J."/>
            <person name="Huang C."/>
        </authorList>
    </citation>
    <scope>NUCLEOTIDE SEQUENCE [LARGE SCALE GENOMIC DNA]</scope>
    <source>
        <strain evidence="1">CCMSSC00406</strain>
    </source>
</reference>
<keyword evidence="2" id="KW-1185">Reference proteome</keyword>
<dbReference type="Proteomes" id="UP000824881">
    <property type="component" value="Unassembled WGS sequence"/>
</dbReference>
<proteinExistence type="predicted"/>
<comment type="caution">
    <text evidence="1">The sequence shown here is derived from an EMBL/GenBank/DDBJ whole genome shotgun (WGS) entry which is preliminary data.</text>
</comment>